<evidence type="ECO:0000313" key="1">
    <source>
        <dbReference type="EMBL" id="GGL36345.1"/>
    </source>
</evidence>
<dbReference type="Proteomes" id="UP000628840">
    <property type="component" value="Unassembled WGS sequence"/>
</dbReference>
<evidence type="ECO:0000313" key="2">
    <source>
        <dbReference type="Proteomes" id="UP000628840"/>
    </source>
</evidence>
<gene>
    <name evidence="1" type="ORF">GCM10009037_19900</name>
</gene>
<protein>
    <submittedName>
        <fullName evidence="1">Uncharacterized protein</fullName>
    </submittedName>
</protein>
<dbReference type="EMBL" id="BMPF01000003">
    <property type="protein sequence ID" value="GGL36345.1"/>
    <property type="molecule type" value="Genomic_DNA"/>
</dbReference>
<organism evidence="1 2">
    <name type="scientific">Halarchaeum grantii</name>
    <dbReference type="NCBI Taxonomy" id="1193105"/>
    <lineage>
        <taxon>Archaea</taxon>
        <taxon>Methanobacteriati</taxon>
        <taxon>Methanobacteriota</taxon>
        <taxon>Stenosarchaea group</taxon>
        <taxon>Halobacteria</taxon>
        <taxon>Halobacteriales</taxon>
        <taxon>Halobacteriaceae</taxon>
    </lineage>
</organism>
<comment type="caution">
    <text evidence="1">The sequence shown here is derived from an EMBL/GenBank/DDBJ whole genome shotgun (WGS) entry which is preliminary data.</text>
</comment>
<accession>A0A830F391</accession>
<name>A0A830F391_9EURY</name>
<sequence>MEWRSTQRTTVATAERFSLIADESFRMAGVSILHDDDETATRVLRALQQTLASGTSHVRNDIISSVRAARRRGEADTGRATCLAIDIGVDGTLQHDYTHVRPLDEISFADFHEPVILVVPVETREVGAALEEAVRDARAT</sequence>
<reference evidence="1 2" key="1">
    <citation type="journal article" date="2019" name="Int. J. Syst. Evol. Microbiol.">
        <title>The Global Catalogue of Microorganisms (GCM) 10K type strain sequencing project: providing services to taxonomists for standard genome sequencing and annotation.</title>
        <authorList>
            <consortium name="The Broad Institute Genomics Platform"/>
            <consortium name="The Broad Institute Genome Sequencing Center for Infectious Disease"/>
            <person name="Wu L."/>
            <person name="Ma J."/>
        </authorList>
    </citation>
    <scope>NUCLEOTIDE SEQUENCE [LARGE SCALE GENOMIC DNA]</scope>
    <source>
        <strain evidence="1 2">JCM 19585</strain>
    </source>
</reference>
<proteinExistence type="predicted"/>
<dbReference type="AlphaFoldDB" id="A0A830F391"/>
<keyword evidence="2" id="KW-1185">Reference proteome</keyword>